<keyword evidence="3" id="KW-0866">Nonsense-mediated mRNA decay</keyword>
<dbReference type="GO" id="GO:0003729">
    <property type="term" value="F:mRNA binding"/>
    <property type="evidence" value="ECO:0007669"/>
    <property type="project" value="TreeGrafter"/>
</dbReference>
<evidence type="ECO:0000256" key="2">
    <source>
        <dbReference type="ARBA" id="ARBA00005991"/>
    </source>
</evidence>
<dbReference type="Proteomes" id="UP000620104">
    <property type="component" value="Unassembled WGS sequence"/>
</dbReference>
<evidence type="ECO:0000256" key="3">
    <source>
        <dbReference type="ARBA" id="ARBA00023161"/>
    </source>
</evidence>
<sequence>MPDPKPSTAAPRLKLVIRRLPPTIPEDIFWRSVAPWVDEGKSTWRRWYQGKKADDSVRQHRVFSRAYVMMADFDKLRDFAAAFDGHVYRGKDGGEYQAVVEYAPSQKIPSQKSKPRVDARQGQIDKDPDFLSFLESLSAPVVKPDVTTLAPAEPYDKHQSTPLLEFLKEQRTAKRGGHDGGKDAPRTRREREREKLEKKRAGGDKSSANGKPSAQRMTAPSGTPSVVPGQVKIAKRPVATGDEQSTSKDARGAKKGTAGVPLSEAGKRGEVKIQVKTPAGQATGGAGQGGKPKGPARGAKANGGGGGGGSGGKQVVEKPRPAGGNRSTTPQPAGAPGGAPAVPTPSASSAQTRQRPPRGPANLLAAALKSSARDHTTRSDTDAKPTRNRPGKPNAPSEAAPTQGTTAGDAPPSATTAAASGERAKRPPRNRGRKAGGGGDSAQDKGGDQAGANVARIDA</sequence>
<evidence type="ECO:0000259" key="6">
    <source>
        <dbReference type="Pfam" id="PF03467"/>
    </source>
</evidence>
<dbReference type="GO" id="GO:0000184">
    <property type="term" value="P:nuclear-transcribed mRNA catabolic process, nonsense-mediated decay"/>
    <property type="evidence" value="ECO:0007669"/>
    <property type="project" value="UniProtKB-KW"/>
</dbReference>
<gene>
    <name evidence="7" type="ORF">NliqN6_4609</name>
</gene>
<feature type="compositionally biased region" description="Low complexity" evidence="5">
    <location>
        <begin position="404"/>
        <end position="421"/>
    </location>
</feature>
<evidence type="ECO:0000313" key="7">
    <source>
        <dbReference type="EMBL" id="GHJ88207.1"/>
    </source>
</evidence>
<proteinExistence type="inferred from homology"/>
<dbReference type="GO" id="GO:0045727">
    <property type="term" value="P:positive regulation of translation"/>
    <property type="evidence" value="ECO:0007669"/>
    <property type="project" value="TreeGrafter"/>
</dbReference>
<dbReference type="AlphaFoldDB" id="A0A8H3TW38"/>
<dbReference type="Pfam" id="PF03467">
    <property type="entry name" value="Smg4_UPF3"/>
    <property type="match status" value="1"/>
</dbReference>
<comment type="caution">
    <text evidence="7">The sequence shown here is derived from an EMBL/GenBank/DDBJ whole genome shotgun (WGS) entry which is preliminary data.</text>
</comment>
<dbReference type="InterPro" id="IPR012677">
    <property type="entry name" value="Nucleotide-bd_a/b_plait_sf"/>
</dbReference>
<dbReference type="GO" id="GO:0005730">
    <property type="term" value="C:nucleolus"/>
    <property type="evidence" value="ECO:0007669"/>
    <property type="project" value="TreeGrafter"/>
</dbReference>
<name>A0A8H3TW38_9TREE</name>
<dbReference type="GO" id="GO:0005737">
    <property type="term" value="C:cytoplasm"/>
    <property type="evidence" value="ECO:0007669"/>
    <property type="project" value="TreeGrafter"/>
</dbReference>
<dbReference type="InterPro" id="IPR005120">
    <property type="entry name" value="UPF3_dom"/>
</dbReference>
<dbReference type="PANTHER" id="PTHR13112:SF0">
    <property type="entry name" value="FI21285P1"/>
    <property type="match status" value="1"/>
</dbReference>
<comment type="similarity">
    <text evidence="2">Belongs to the RENT3 family.</text>
</comment>
<dbReference type="EMBL" id="BLZA01000030">
    <property type="protein sequence ID" value="GHJ88207.1"/>
    <property type="molecule type" value="Genomic_DNA"/>
</dbReference>
<dbReference type="SUPFAM" id="SSF54928">
    <property type="entry name" value="RNA-binding domain, RBD"/>
    <property type="match status" value="1"/>
</dbReference>
<feature type="compositionally biased region" description="Basic and acidic residues" evidence="5">
    <location>
        <begin position="168"/>
        <end position="203"/>
    </location>
</feature>
<dbReference type="Gene3D" id="3.30.70.330">
    <property type="match status" value="1"/>
</dbReference>
<evidence type="ECO:0000256" key="4">
    <source>
        <dbReference type="ARBA" id="ARBA00023242"/>
    </source>
</evidence>
<organism evidence="7 8">
    <name type="scientific">Naganishia liquefaciens</name>
    <dbReference type="NCBI Taxonomy" id="104408"/>
    <lineage>
        <taxon>Eukaryota</taxon>
        <taxon>Fungi</taxon>
        <taxon>Dikarya</taxon>
        <taxon>Basidiomycota</taxon>
        <taxon>Agaricomycotina</taxon>
        <taxon>Tremellomycetes</taxon>
        <taxon>Filobasidiales</taxon>
        <taxon>Filobasidiaceae</taxon>
        <taxon>Naganishia</taxon>
    </lineage>
</organism>
<dbReference type="CDD" id="cd12455">
    <property type="entry name" value="RRM_like_Smg4_UPF3"/>
    <property type="match status" value="1"/>
</dbReference>
<feature type="compositionally biased region" description="Polar residues" evidence="5">
    <location>
        <begin position="206"/>
        <end position="224"/>
    </location>
</feature>
<feature type="compositionally biased region" description="Gly residues" evidence="5">
    <location>
        <begin position="282"/>
        <end position="292"/>
    </location>
</feature>
<protein>
    <recommendedName>
        <fullName evidence="6">UPF3 domain-containing protein</fullName>
    </recommendedName>
</protein>
<evidence type="ECO:0000313" key="8">
    <source>
        <dbReference type="Proteomes" id="UP000620104"/>
    </source>
</evidence>
<dbReference type="InterPro" id="IPR039722">
    <property type="entry name" value="Upf3"/>
</dbReference>
<feature type="compositionally biased region" description="Gly residues" evidence="5">
    <location>
        <begin position="301"/>
        <end position="312"/>
    </location>
</feature>
<dbReference type="PANTHER" id="PTHR13112">
    <property type="entry name" value="UPF3 REGULATOR OF NONSENSE TRANSCRIPTS-LIKE PROTEIN"/>
    <property type="match status" value="1"/>
</dbReference>
<evidence type="ECO:0000256" key="5">
    <source>
        <dbReference type="SAM" id="MobiDB-lite"/>
    </source>
</evidence>
<dbReference type="OrthoDB" id="18087at2759"/>
<accession>A0A8H3TW38</accession>
<feature type="domain" description="UPF3" evidence="6">
    <location>
        <begin position="12"/>
        <end position="171"/>
    </location>
</feature>
<feature type="compositionally biased region" description="Basic and acidic residues" evidence="5">
    <location>
        <begin position="371"/>
        <end position="385"/>
    </location>
</feature>
<keyword evidence="8" id="KW-1185">Reference proteome</keyword>
<feature type="region of interest" description="Disordered" evidence="5">
    <location>
        <begin position="168"/>
        <end position="459"/>
    </location>
</feature>
<dbReference type="InterPro" id="IPR035979">
    <property type="entry name" value="RBD_domain_sf"/>
</dbReference>
<evidence type="ECO:0000256" key="1">
    <source>
        <dbReference type="ARBA" id="ARBA00004123"/>
    </source>
</evidence>
<feature type="compositionally biased region" description="Low complexity" evidence="5">
    <location>
        <begin position="327"/>
        <end position="352"/>
    </location>
</feature>
<comment type="subcellular location">
    <subcellularLocation>
        <location evidence="1">Nucleus</location>
    </subcellularLocation>
</comment>
<reference evidence="7" key="1">
    <citation type="submission" date="2020-07" db="EMBL/GenBank/DDBJ databases">
        <title>Draft Genome Sequence of a Deep-Sea Yeast, Naganishia (Cryptococcus) liquefaciens strain N6.</title>
        <authorList>
            <person name="Han Y.W."/>
            <person name="Kajitani R."/>
            <person name="Morimoto H."/>
            <person name="Parhat M."/>
            <person name="Tsubouchi H."/>
            <person name="Bakenova O."/>
            <person name="Ogata M."/>
            <person name="Argunhan B."/>
            <person name="Aoki R."/>
            <person name="Kajiwara S."/>
            <person name="Itoh T."/>
            <person name="Iwasaki H."/>
        </authorList>
    </citation>
    <scope>NUCLEOTIDE SEQUENCE</scope>
    <source>
        <strain evidence="7">N6</strain>
    </source>
</reference>
<keyword evidence="4" id="KW-0539">Nucleus</keyword>